<proteinExistence type="predicted"/>
<feature type="signal peptide" evidence="1">
    <location>
        <begin position="1"/>
        <end position="21"/>
    </location>
</feature>
<dbReference type="Proteomes" id="UP000541810">
    <property type="component" value="Unassembled WGS sequence"/>
</dbReference>
<organism evidence="3 4">
    <name type="scientific">Algisphaera agarilytica</name>
    <dbReference type="NCBI Taxonomy" id="1385975"/>
    <lineage>
        <taxon>Bacteria</taxon>
        <taxon>Pseudomonadati</taxon>
        <taxon>Planctomycetota</taxon>
        <taxon>Phycisphaerae</taxon>
        <taxon>Phycisphaerales</taxon>
        <taxon>Phycisphaeraceae</taxon>
        <taxon>Algisphaera</taxon>
    </lineage>
</organism>
<dbReference type="PROSITE" id="PS51257">
    <property type="entry name" value="PROKAR_LIPOPROTEIN"/>
    <property type="match status" value="1"/>
</dbReference>
<dbReference type="Pfam" id="PF13360">
    <property type="entry name" value="PQQ_2"/>
    <property type="match status" value="2"/>
</dbReference>
<evidence type="ECO:0000259" key="2">
    <source>
        <dbReference type="Pfam" id="PF13360"/>
    </source>
</evidence>
<dbReference type="SUPFAM" id="SSF50998">
    <property type="entry name" value="Quinoprotein alcohol dehydrogenase-like"/>
    <property type="match status" value="1"/>
</dbReference>
<evidence type="ECO:0000256" key="1">
    <source>
        <dbReference type="SAM" id="SignalP"/>
    </source>
</evidence>
<dbReference type="InterPro" id="IPR002372">
    <property type="entry name" value="PQQ_rpt_dom"/>
</dbReference>
<accession>A0A7X0H8J0</accession>
<dbReference type="AlphaFoldDB" id="A0A7X0H8J0"/>
<evidence type="ECO:0000313" key="4">
    <source>
        <dbReference type="Proteomes" id="UP000541810"/>
    </source>
</evidence>
<dbReference type="PANTHER" id="PTHR34512">
    <property type="entry name" value="CELL SURFACE PROTEIN"/>
    <property type="match status" value="1"/>
</dbReference>
<gene>
    <name evidence="3" type="ORF">HNQ40_002823</name>
</gene>
<dbReference type="PANTHER" id="PTHR34512:SF30">
    <property type="entry name" value="OUTER MEMBRANE PROTEIN ASSEMBLY FACTOR BAMB"/>
    <property type="match status" value="1"/>
</dbReference>
<keyword evidence="4" id="KW-1185">Reference proteome</keyword>
<dbReference type="InterPro" id="IPR015943">
    <property type="entry name" value="WD40/YVTN_repeat-like_dom_sf"/>
</dbReference>
<sequence>MNVSRCLVLLAALVMVGCSTAKKSETSGLVPPGAEFRTGLPFEPGYAHQFGYSHRWARSLELSKKQSIYAVRTIGDLIVTVERPSSFITALNADDGSLAWKAVIGEPLETFYAAFGNDDYIFVNSSRRLFKLFRSNGQIAQVYDLPLPVTMSPLLVDDIAVFGSINGNVYGYDVVDSYRKWMYGLDGRIMSTPLSDGESVFVSDSNGSYAMLVAKTGDLRWRGATYGQLSSEPIRHALDVVIASDDQSLYSLRANTGEYRWPVYRSEVPLSQTPAAFGDVIYVVEPGIGLTAINARTGKPLWKSEASMQPIAEVGGKVVAYADQTLSKINPETGDVIQTVPTREIEIFEPGPGQSLLMVTPSGEIMRIDPRP</sequence>
<comment type="caution">
    <text evidence="3">The sequence shown here is derived from an EMBL/GenBank/DDBJ whole genome shotgun (WGS) entry which is preliminary data.</text>
</comment>
<name>A0A7X0H8J0_9BACT</name>
<dbReference type="EMBL" id="JACHGY010000001">
    <property type="protein sequence ID" value="MBB6431017.1"/>
    <property type="molecule type" value="Genomic_DNA"/>
</dbReference>
<reference evidence="3 4" key="1">
    <citation type="submission" date="2020-08" db="EMBL/GenBank/DDBJ databases">
        <title>Genomic Encyclopedia of Type Strains, Phase IV (KMG-IV): sequencing the most valuable type-strain genomes for metagenomic binning, comparative biology and taxonomic classification.</title>
        <authorList>
            <person name="Goeker M."/>
        </authorList>
    </citation>
    <scope>NUCLEOTIDE SEQUENCE [LARGE SCALE GENOMIC DNA]</scope>
    <source>
        <strain evidence="3 4">DSM 103725</strain>
    </source>
</reference>
<keyword evidence="1" id="KW-0732">Signal</keyword>
<feature type="chain" id="PRO_5030741882" description="Pyrrolo-quinoline quinone repeat domain-containing protein" evidence="1">
    <location>
        <begin position="22"/>
        <end position="372"/>
    </location>
</feature>
<dbReference type="InterPro" id="IPR018391">
    <property type="entry name" value="PQQ_b-propeller_rpt"/>
</dbReference>
<protein>
    <recommendedName>
        <fullName evidence="2">Pyrrolo-quinoline quinone repeat domain-containing protein</fullName>
    </recommendedName>
</protein>
<dbReference type="RefSeq" id="WP_184678514.1">
    <property type="nucleotide sequence ID" value="NZ_JACHGY010000001.1"/>
</dbReference>
<dbReference type="Gene3D" id="2.130.10.10">
    <property type="entry name" value="YVTN repeat-like/Quinoprotein amine dehydrogenase"/>
    <property type="match status" value="1"/>
</dbReference>
<dbReference type="SMART" id="SM00564">
    <property type="entry name" value="PQQ"/>
    <property type="match status" value="4"/>
</dbReference>
<feature type="domain" description="Pyrrolo-quinoline quinone repeat" evidence="2">
    <location>
        <begin position="88"/>
        <end position="182"/>
    </location>
</feature>
<feature type="domain" description="Pyrrolo-quinoline quinone repeat" evidence="2">
    <location>
        <begin position="193"/>
        <end position="369"/>
    </location>
</feature>
<dbReference type="InterPro" id="IPR011047">
    <property type="entry name" value="Quinoprotein_ADH-like_sf"/>
</dbReference>
<evidence type="ECO:0000313" key="3">
    <source>
        <dbReference type="EMBL" id="MBB6431017.1"/>
    </source>
</evidence>